<dbReference type="Gene3D" id="3.30.450.20">
    <property type="entry name" value="PAS domain"/>
    <property type="match status" value="1"/>
</dbReference>
<evidence type="ECO:0000256" key="5">
    <source>
        <dbReference type="ARBA" id="ARBA00022553"/>
    </source>
</evidence>
<dbReference type="InterPro" id="IPR013654">
    <property type="entry name" value="PAS_2"/>
</dbReference>
<keyword evidence="5" id="KW-0597">Phosphoprotein</keyword>
<gene>
    <name evidence="16" type="ORF">GV827_08990</name>
</gene>
<dbReference type="RefSeq" id="WP_164353455.1">
    <property type="nucleotide sequence ID" value="NZ_JAABNT010000004.1"/>
</dbReference>
<dbReference type="AlphaFoldDB" id="A0A6P0C9K0"/>
<keyword evidence="13" id="KW-0675">Receptor</keyword>
<dbReference type="InterPro" id="IPR005467">
    <property type="entry name" value="His_kinase_dom"/>
</dbReference>
<dbReference type="InterPro" id="IPR003594">
    <property type="entry name" value="HATPase_dom"/>
</dbReference>
<dbReference type="InterPro" id="IPR004358">
    <property type="entry name" value="Sig_transdc_His_kin-like_C"/>
</dbReference>
<accession>A0A6P0C9K0</accession>
<dbReference type="Pfam" id="PF00360">
    <property type="entry name" value="PHY"/>
    <property type="match status" value="1"/>
</dbReference>
<dbReference type="GO" id="GO:0006355">
    <property type="term" value="P:regulation of DNA-templated transcription"/>
    <property type="evidence" value="ECO:0007669"/>
    <property type="project" value="InterPro"/>
</dbReference>
<dbReference type="SUPFAM" id="SSF55874">
    <property type="entry name" value="ATPase domain of HSP90 chaperone/DNA topoisomerase II/histidine kinase"/>
    <property type="match status" value="1"/>
</dbReference>
<evidence type="ECO:0000256" key="4">
    <source>
        <dbReference type="ARBA" id="ARBA00022543"/>
    </source>
</evidence>
<keyword evidence="6" id="KW-0716">Sensory transduction</keyword>
<dbReference type="InterPro" id="IPR029016">
    <property type="entry name" value="GAF-like_dom_sf"/>
</dbReference>
<keyword evidence="12" id="KW-0902">Two-component regulatory system</keyword>
<dbReference type="PRINTS" id="PR00344">
    <property type="entry name" value="BCTRLSENSOR"/>
</dbReference>
<evidence type="ECO:0000256" key="11">
    <source>
        <dbReference type="ARBA" id="ARBA00022991"/>
    </source>
</evidence>
<evidence type="ECO:0000256" key="1">
    <source>
        <dbReference type="ARBA" id="ARBA00000085"/>
    </source>
</evidence>
<evidence type="ECO:0000256" key="6">
    <source>
        <dbReference type="ARBA" id="ARBA00022606"/>
    </source>
</evidence>
<dbReference type="EMBL" id="JAABNT010000004">
    <property type="protein sequence ID" value="NEK22537.1"/>
    <property type="molecule type" value="Genomic_DNA"/>
</dbReference>
<evidence type="ECO:0000313" key="17">
    <source>
        <dbReference type="Proteomes" id="UP000468591"/>
    </source>
</evidence>
<dbReference type="Pfam" id="PF08446">
    <property type="entry name" value="PAS_2"/>
    <property type="match status" value="1"/>
</dbReference>
<evidence type="ECO:0000313" key="16">
    <source>
        <dbReference type="EMBL" id="NEK22537.1"/>
    </source>
</evidence>
<dbReference type="Gene3D" id="3.30.450.270">
    <property type="match status" value="1"/>
</dbReference>
<evidence type="ECO:0000256" key="12">
    <source>
        <dbReference type="ARBA" id="ARBA00023012"/>
    </source>
</evidence>
<dbReference type="Pfam" id="PF00512">
    <property type="entry name" value="HisKA"/>
    <property type="match status" value="1"/>
</dbReference>
<evidence type="ECO:0000256" key="10">
    <source>
        <dbReference type="ARBA" id="ARBA00022840"/>
    </source>
</evidence>
<dbReference type="EC" id="2.7.13.3" evidence="3"/>
<keyword evidence="11" id="KW-0157">Chromophore</keyword>
<dbReference type="InterPro" id="IPR016132">
    <property type="entry name" value="Phyto_chromo_attachment"/>
</dbReference>
<evidence type="ECO:0000259" key="15">
    <source>
        <dbReference type="PROSITE" id="PS50109"/>
    </source>
</evidence>
<dbReference type="SUPFAM" id="SSF47384">
    <property type="entry name" value="Homodimeric domain of signal transducing histidine kinase"/>
    <property type="match status" value="1"/>
</dbReference>
<keyword evidence="7" id="KW-0808">Transferase</keyword>
<dbReference type="CDD" id="cd00082">
    <property type="entry name" value="HisKA"/>
    <property type="match status" value="1"/>
</dbReference>
<reference evidence="16 17" key="1">
    <citation type="submission" date="2020-01" db="EMBL/GenBank/DDBJ databases">
        <title>Sulfitobacter sediminilitoris sp. nov., isolated from a tidal flat.</title>
        <authorList>
            <person name="Park S."/>
            <person name="Yoon J.-H."/>
        </authorList>
    </citation>
    <scope>NUCLEOTIDE SEQUENCE [LARGE SCALE GENOMIC DNA]</scope>
    <source>
        <strain evidence="16 17">JBTF-M27</strain>
    </source>
</reference>
<dbReference type="Gene3D" id="3.30.450.40">
    <property type="match status" value="1"/>
</dbReference>
<name>A0A6P0C9K0_9RHOB</name>
<proteinExistence type="inferred from homology"/>
<dbReference type="GO" id="GO:0009584">
    <property type="term" value="P:detection of visible light"/>
    <property type="evidence" value="ECO:0007669"/>
    <property type="project" value="InterPro"/>
</dbReference>
<dbReference type="SMART" id="SM00388">
    <property type="entry name" value="HisKA"/>
    <property type="match status" value="1"/>
</dbReference>
<dbReference type="GO" id="GO:0007234">
    <property type="term" value="P:osmosensory signaling via phosphorelay pathway"/>
    <property type="evidence" value="ECO:0007669"/>
    <property type="project" value="TreeGrafter"/>
</dbReference>
<dbReference type="Proteomes" id="UP000468591">
    <property type="component" value="Unassembled WGS sequence"/>
</dbReference>
<evidence type="ECO:0000256" key="7">
    <source>
        <dbReference type="ARBA" id="ARBA00022679"/>
    </source>
</evidence>
<dbReference type="PROSITE" id="PS50046">
    <property type="entry name" value="PHYTOCHROME_2"/>
    <property type="match status" value="1"/>
</dbReference>
<dbReference type="InterPro" id="IPR036097">
    <property type="entry name" value="HisK_dim/P_sf"/>
</dbReference>
<dbReference type="GO" id="GO:0030295">
    <property type="term" value="F:protein kinase activator activity"/>
    <property type="evidence" value="ECO:0007669"/>
    <property type="project" value="TreeGrafter"/>
</dbReference>
<keyword evidence="17" id="KW-1185">Reference proteome</keyword>
<evidence type="ECO:0000256" key="9">
    <source>
        <dbReference type="ARBA" id="ARBA00022777"/>
    </source>
</evidence>
<evidence type="ECO:0000256" key="8">
    <source>
        <dbReference type="ARBA" id="ARBA00022741"/>
    </source>
</evidence>
<dbReference type="InterPro" id="IPR036890">
    <property type="entry name" value="HATPase_C_sf"/>
</dbReference>
<comment type="similarity">
    <text evidence="2">In the N-terminal section; belongs to the phytochrome family.</text>
</comment>
<dbReference type="Pfam" id="PF01590">
    <property type="entry name" value="GAF"/>
    <property type="match status" value="1"/>
</dbReference>
<dbReference type="InterPro" id="IPR003661">
    <property type="entry name" value="HisK_dim/P_dom"/>
</dbReference>
<comment type="catalytic activity">
    <reaction evidence="1">
        <text>ATP + protein L-histidine = ADP + protein N-phospho-L-histidine.</text>
        <dbReference type="EC" id="2.7.13.3"/>
    </reaction>
</comment>
<dbReference type="GO" id="GO:0000156">
    <property type="term" value="F:phosphorelay response regulator activity"/>
    <property type="evidence" value="ECO:0007669"/>
    <property type="project" value="TreeGrafter"/>
</dbReference>
<feature type="domain" description="Histidine kinase" evidence="15">
    <location>
        <begin position="529"/>
        <end position="742"/>
    </location>
</feature>
<dbReference type="Pfam" id="PF02518">
    <property type="entry name" value="HATPase_c"/>
    <property type="match status" value="1"/>
</dbReference>
<evidence type="ECO:0000256" key="2">
    <source>
        <dbReference type="ARBA" id="ARBA00006402"/>
    </source>
</evidence>
<evidence type="ECO:0000259" key="14">
    <source>
        <dbReference type="PROSITE" id="PS50046"/>
    </source>
</evidence>
<keyword evidence="10" id="KW-0067">ATP-binding</keyword>
<dbReference type="GO" id="GO:0000155">
    <property type="term" value="F:phosphorelay sensor kinase activity"/>
    <property type="evidence" value="ECO:0007669"/>
    <property type="project" value="InterPro"/>
</dbReference>
<dbReference type="PANTHER" id="PTHR42878:SF7">
    <property type="entry name" value="SENSOR HISTIDINE KINASE GLRK"/>
    <property type="match status" value="1"/>
</dbReference>
<dbReference type="GO" id="GO:0009881">
    <property type="term" value="F:photoreceptor activity"/>
    <property type="evidence" value="ECO:0007669"/>
    <property type="project" value="UniProtKB-KW"/>
</dbReference>
<dbReference type="SUPFAM" id="SSF55781">
    <property type="entry name" value="GAF domain-like"/>
    <property type="match status" value="2"/>
</dbReference>
<evidence type="ECO:0000256" key="13">
    <source>
        <dbReference type="ARBA" id="ARBA00023170"/>
    </source>
</evidence>
<sequence length="743" mass="82523">MEHQQQTSGLTSLTQFFDQIDDTSLHDCDRKEIHLSGEVQANGALLVADPETGSIIGASANASEFLGIPMRSLLECNLHAVDPDLATQVAEALDDTQILHEVLDYTFTHNDITHDTVTHLHDGRRIIEFIPNNSPSPNEARKKMRICSKACARILHAASFEEALNIAVDAVRDITGYSRAKIYRFHVDWSGEVIAESRSDALPSCLGLCFPPGDIPKQVRQIMSIVPYRAIGSSRNDTVPIHSKSGVGGQLDLTWSVLRSVSKMHTAYLRNINVGAAFSSSLMYDGKLWGLIAIHDVNEGILPFDCWSLVQEIGTAVMLRHAQQQRTDVVDMIARLRQVENGFAAALRKDGDVESVLSKLMPVLCEFLGADGFAFQFGNNLHVTGQTPPPEFISEFINWAVRKHVTSDQFQTISLHKEWAPAKAHIDTACGVLIQPIVVHRVCQLIWFRGPITRTVNWAGRPEEKEDTRALGPRASFEKWVQLHEDQSLPWREAELQSAREIFQEFLDIMAAQLLLKEENATLRQFAATAAHDLRAPLIGLNVALEWMSEDGFKADSVKETHAMAQRSSQRMQDLTEGLLELVVLENQTQVFEPVAMQDIIQDVWHLLAIQIEEAGAQIDLQSAPVLSGTERLLLRLFLNLVSNAIKYRQPDRALRITISARTEQNGFVEIAVADNGMGIAAKGAERIFEPLQRLHSKDEIEGAGLGLAICQRIVNAHGGTLHLDTEYQDGACFVVRLPTHEG</sequence>
<keyword evidence="8" id="KW-0547">Nucleotide-binding</keyword>
<dbReference type="InterPro" id="IPR043150">
    <property type="entry name" value="Phytochrome_PHY_sf"/>
</dbReference>
<dbReference type="GO" id="GO:0005524">
    <property type="term" value="F:ATP binding"/>
    <property type="evidence" value="ECO:0007669"/>
    <property type="project" value="UniProtKB-KW"/>
</dbReference>
<protein>
    <recommendedName>
        <fullName evidence="3">histidine kinase</fullName>
        <ecNumber evidence="3">2.7.13.3</ecNumber>
    </recommendedName>
</protein>
<dbReference type="SMART" id="SM00387">
    <property type="entry name" value="HATPase_c"/>
    <property type="match status" value="1"/>
</dbReference>
<keyword evidence="9" id="KW-0418">Kinase</keyword>
<dbReference type="InterPro" id="IPR050351">
    <property type="entry name" value="BphY/WalK/GraS-like"/>
</dbReference>
<dbReference type="InterPro" id="IPR035965">
    <property type="entry name" value="PAS-like_dom_sf"/>
</dbReference>
<dbReference type="InterPro" id="IPR013515">
    <property type="entry name" value="Phytochrome_cen-reg"/>
</dbReference>
<organism evidence="16 17">
    <name type="scientific">Sulfitobacter sediminilitoris</name>
    <dbReference type="NCBI Taxonomy" id="2698830"/>
    <lineage>
        <taxon>Bacteria</taxon>
        <taxon>Pseudomonadati</taxon>
        <taxon>Pseudomonadota</taxon>
        <taxon>Alphaproteobacteria</taxon>
        <taxon>Rhodobacterales</taxon>
        <taxon>Roseobacteraceae</taxon>
        <taxon>Sulfitobacter</taxon>
    </lineage>
</organism>
<evidence type="ECO:0000256" key="3">
    <source>
        <dbReference type="ARBA" id="ARBA00012438"/>
    </source>
</evidence>
<dbReference type="Gene3D" id="3.30.565.10">
    <property type="entry name" value="Histidine kinase-like ATPase, C-terminal domain"/>
    <property type="match status" value="1"/>
</dbReference>
<comment type="caution">
    <text evidence="16">The sequence shown here is derived from an EMBL/GenBank/DDBJ whole genome shotgun (WGS) entry which is preliminary data.</text>
</comment>
<dbReference type="InterPro" id="IPR003018">
    <property type="entry name" value="GAF"/>
</dbReference>
<dbReference type="PANTHER" id="PTHR42878">
    <property type="entry name" value="TWO-COMPONENT HISTIDINE KINASE"/>
    <property type="match status" value="1"/>
</dbReference>
<dbReference type="Gene3D" id="1.10.287.130">
    <property type="match status" value="1"/>
</dbReference>
<keyword evidence="4" id="KW-0600">Photoreceptor protein</keyword>
<feature type="domain" description="Phytochrome chromophore attachment site" evidence="14">
    <location>
        <begin position="159"/>
        <end position="296"/>
    </location>
</feature>
<dbReference type="PROSITE" id="PS50109">
    <property type="entry name" value="HIS_KIN"/>
    <property type="match status" value="1"/>
</dbReference>
<dbReference type="SUPFAM" id="SSF55785">
    <property type="entry name" value="PYP-like sensor domain (PAS domain)"/>
    <property type="match status" value="1"/>
</dbReference>